<keyword evidence="2" id="KW-0732">Signal</keyword>
<organism evidence="3 4">
    <name type="scientific">Ditylenchus destructor</name>
    <dbReference type="NCBI Taxonomy" id="166010"/>
    <lineage>
        <taxon>Eukaryota</taxon>
        <taxon>Metazoa</taxon>
        <taxon>Ecdysozoa</taxon>
        <taxon>Nematoda</taxon>
        <taxon>Chromadorea</taxon>
        <taxon>Rhabditida</taxon>
        <taxon>Tylenchina</taxon>
        <taxon>Tylenchomorpha</taxon>
        <taxon>Sphaerularioidea</taxon>
        <taxon>Anguinidae</taxon>
        <taxon>Anguininae</taxon>
        <taxon>Ditylenchus</taxon>
    </lineage>
</organism>
<evidence type="ECO:0000256" key="1">
    <source>
        <dbReference type="SAM" id="MobiDB-lite"/>
    </source>
</evidence>
<reference evidence="3" key="1">
    <citation type="submission" date="2022-01" db="EMBL/GenBank/DDBJ databases">
        <title>Genome Sequence Resource for Two Populations of Ditylenchus destructor, the Migratory Endoparasitic Phytonematode.</title>
        <authorList>
            <person name="Zhang H."/>
            <person name="Lin R."/>
            <person name="Xie B."/>
        </authorList>
    </citation>
    <scope>NUCLEOTIDE SEQUENCE</scope>
    <source>
        <strain evidence="3">BazhouSP</strain>
    </source>
</reference>
<feature type="region of interest" description="Disordered" evidence="1">
    <location>
        <begin position="158"/>
        <end position="246"/>
    </location>
</feature>
<proteinExistence type="predicted"/>
<feature type="chain" id="PRO_5042015298" evidence="2">
    <location>
        <begin position="21"/>
        <end position="246"/>
    </location>
</feature>
<evidence type="ECO:0000256" key="2">
    <source>
        <dbReference type="SAM" id="SignalP"/>
    </source>
</evidence>
<sequence length="246" mass="27001">MFRYIVMFAIVVMGANDSEGVSKKDTKWLETHQHGAIVECSVIGPSSTNVGPRGLFPEAHEQPLTYNEQWSIETSAVVNVHELYGDKTTVHLGVNFAPPSHPHDDQQTTVIVLMDKVHNRKCQIPILKKACGRGCKILPNIALQDPKLRNKIKYSFSTDEHETQGNAESPKPVDAQVKAGTPNKTEHQSKTGTQNAANIPGETESMNTTNNQTEPAGVPVSKVDLEAQCQDLPKETEEKRSQGPSI</sequence>
<protein>
    <submittedName>
        <fullName evidence="3">Uncharacterized protein</fullName>
    </submittedName>
</protein>
<comment type="caution">
    <text evidence="3">The sequence shown here is derived from an EMBL/GenBank/DDBJ whole genome shotgun (WGS) entry which is preliminary data.</text>
</comment>
<keyword evidence="4" id="KW-1185">Reference proteome</keyword>
<accession>A0AAD4MYH4</accession>
<feature type="compositionally biased region" description="Basic and acidic residues" evidence="1">
    <location>
        <begin position="232"/>
        <end position="246"/>
    </location>
</feature>
<dbReference type="Proteomes" id="UP001201812">
    <property type="component" value="Unassembled WGS sequence"/>
</dbReference>
<evidence type="ECO:0000313" key="4">
    <source>
        <dbReference type="Proteomes" id="UP001201812"/>
    </source>
</evidence>
<feature type="compositionally biased region" description="Polar residues" evidence="1">
    <location>
        <begin position="204"/>
        <end position="214"/>
    </location>
</feature>
<feature type="signal peptide" evidence="2">
    <location>
        <begin position="1"/>
        <end position="20"/>
    </location>
</feature>
<name>A0AAD4MYH4_9BILA</name>
<dbReference type="AlphaFoldDB" id="A0AAD4MYH4"/>
<evidence type="ECO:0000313" key="3">
    <source>
        <dbReference type="EMBL" id="KAI1710234.1"/>
    </source>
</evidence>
<dbReference type="EMBL" id="JAKKPZ010000027">
    <property type="protein sequence ID" value="KAI1710234.1"/>
    <property type="molecule type" value="Genomic_DNA"/>
</dbReference>
<gene>
    <name evidence="3" type="ORF">DdX_10915</name>
</gene>